<gene>
    <name evidence="3" type="ORF">H9640_07225</name>
</gene>
<keyword evidence="4" id="KW-1185">Reference proteome</keyword>
<evidence type="ECO:0000259" key="2">
    <source>
        <dbReference type="Pfam" id="PF09949"/>
    </source>
</evidence>
<feature type="compositionally biased region" description="Low complexity" evidence="1">
    <location>
        <begin position="361"/>
        <end position="372"/>
    </location>
</feature>
<reference evidence="3 4" key="1">
    <citation type="submission" date="2020-08" db="EMBL/GenBank/DDBJ databases">
        <title>A Genomic Blueprint of the Chicken Gut Microbiome.</title>
        <authorList>
            <person name="Gilroy R."/>
            <person name="Ravi A."/>
            <person name="Getino M."/>
            <person name="Pursley I."/>
            <person name="Horton D.L."/>
            <person name="Alikhan N.-F."/>
            <person name="Baker D."/>
            <person name="Gharbi K."/>
            <person name="Hall N."/>
            <person name="Watson M."/>
            <person name="Adriaenssens E.M."/>
            <person name="Foster-Nyarko E."/>
            <person name="Jarju S."/>
            <person name="Secka A."/>
            <person name="Antonio M."/>
            <person name="Oren A."/>
            <person name="Chaudhuri R."/>
            <person name="La Ragione R.M."/>
            <person name="Hildebrand F."/>
            <person name="Pallen M.J."/>
        </authorList>
    </citation>
    <scope>NUCLEOTIDE SEQUENCE [LARGE SCALE GENOMIC DNA]</scope>
    <source>
        <strain evidence="3 4">Sa2CUA8</strain>
    </source>
</reference>
<comment type="caution">
    <text evidence="3">The sequence shown here is derived from an EMBL/GenBank/DDBJ whole genome shotgun (WGS) entry which is preliminary data.</text>
</comment>
<protein>
    <submittedName>
        <fullName evidence="3">DUF2183 domain-containing protein</fullName>
    </submittedName>
</protein>
<dbReference type="RefSeq" id="WP_191790027.1">
    <property type="nucleotide sequence ID" value="NZ_JACSQE010000004.1"/>
</dbReference>
<dbReference type="Pfam" id="PF09949">
    <property type="entry name" value="APP1_cat"/>
    <property type="match status" value="1"/>
</dbReference>
<dbReference type="EMBL" id="JACSQE010000004">
    <property type="protein sequence ID" value="MBD7998337.1"/>
    <property type="molecule type" value="Genomic_DNA"/>
</dbReference>
<proteinExistence type="predicted"/>
<name>A0ABR8V0L5_9CELL</name>
<evidence type="ECO:0000313" key="3">
    <source>
        <dbReference type="EMBL" id="MBD7998337.1"/>
    </source>
</evidence>
<dbReference type="PANTHER" id="PTHR28208:SF3">
    <property type="entry name" value="PHOSPHATIDATE PHOSPHATASE APP1"/>
    <property type="match status" value="1"/>
</dbReference>
<evidence type="ECO:0000313" key="4">
    <source>
        <dbReference type="Proteomes" id="UP000633601"/>
    </source>
</evidence>
<evidence type="ECO:0000256" key="1">
    <source>
        <dbReference type="SAM" id="MobiDB-lite"/>
    </source>
</evidence>
<dbReference type="Proteomes" id="UP000633601">
    <property type="component" value="Unassembled WGS sequence"/>
</dbReference>
<sequence>MHQTHLPSPTPPVERLHLSARLEDRIRAAAVKFLRARGWTPRIEAYVGYGNEGSVRVLARVLLSRPHRRTDLVWNRRGWRNYLTVSAPGEVVRASVTRTDGSGQEERLVTDLPADRDGYVDGMLDVALSPGWHDVQLATASGAVATARVFVVGPGRRLGVISDIDDTVMITMVPSLLRAVWNTFGLHASERRPVPGMADLYQGIASVHPDAPFVYLSNGAWNSAGNLERFLDRNGFPPGALLLTDWGPTATGWFRSGQEHKGNAIDRLVRELPDVGWLLLGDDGQHDPEIYDAAATRHPTHVAAIGIRQLSPAQKILAHEPPAPSSGRSGGAFLGTVAAPGSRRPRRPAHGVPTAGGPDGGALARALGRALR</sequence>
<dbReference type="PANTHER" id="PTHR28208">
    <property type="entry name" value="PHOSPHATIDATE PHOSPHATASE APP1"/>
    <property type="match status" value="1"/>
</dbReference>
<accession>A0ABR8V0L5</accession>
<feature type="region of interest" description="Disordered" evidence="1">
    <location>
        <begin position="318"/>
        <end position="372"/>
    </location>
</feature>
<dbReference type="InterPro" id="IPR019236">
    <property type="entry name" value="APP1_cat"/>
</dbReference>
<feature type="domain" description="Phosphatidate phosphatase APP1 catalytic" evidence="2">
    <location>
        <begin position="159"/>
        <end position="309"/>
    </location>
</feature>
<dbReference type="InterPro" id="IPR052935">
    <property type="entry name" value="Mg2+_PAP"/>
</dbReference>
<organism evidence="3 4">
    <name type="scientific">Oerskovia gallyi</name>
    <dbReference type="NCBI Taxonomy" id="2762226"/>
    <lineage>
        <taxon>Bacteria</taxon>
        <taxon>Bacillati</taxon>
        <taxon>Actinomycetota</taxon>
        <taxon>Actinomycetes</taxon>
        <taxon>Micrococcales</taxon>
        <taxon>Cellulomonadaceae</taxon>
        <taxon>Oerskovia</taxon>
    </lineage>
</organism>